<sequence>MMPGRPGWPPASPPPPIPPPKPRPYRRPIGDDPELLEQQRPKPPEVKNKKRGPGLIRRDVEATPPKPASPASRPPEAIAARKSIDAGKGGSMDGDGLADFRFPDDGASTVTGGNDKQLEVPGGSAAARLGTDMASKKTSTSKRARVKRLPGAFKLKMKGFGQRLKQKLSGGKKKLKPKPPVLRVQLDQVMQQAGDTGKIVGMPPPRPEA</sequence>
<feature type="region of interest" description="Disordered" evidence="1">
    <location>
        <begin position="1"/>
        <end position="144"/>
    </location>
</feature>
<evidence type="ECO:0000313" key="3">
    <source>
        <dbReference type="Proteomes" id="UP001286456"/>
    </source>
</evidence>
<proteinExistence type="predicted"/>
<keyword evidence="3" id="KW-1185">Reference proteome</keyword>
<reference evidence="2" key="2">
    <citation type="submission" date="2023-06" db="EMBL/GenBank/DDBJ databases">
        <authorList>
            <consortium name="Lawrence Berkeley National Laboratory"/>
            <person name="Haridas S."/>
            <person name="Hensen N."/>
            <person name="Bonometti L."/>
            <person name="Westerberg I."/>
            <person name="Brannstrom I.O."/>
            <person name="Guillou S."/>
            <person name="Cros-Aarteil S."/>
            <person name="Calhoun S."/>
            <person name="Kuo A."/>
            <person name="Mondo S."/>
            <person name="Pangilinan J."/>
            <person name="Riley R."/>
            <person name="Labutti K."/>
            <person name="Andreopoulos B."/>
            <person name="Lipzen A."/>
            <person name="Chen C."/>
            <person name="Yanf M."/>
            <person name="Daum C."/>
            <person name="Ng V."/>
            <person name="Clum A."/>
            <person name="Steindorff A."/>
            <person name="Ohm R."/>
            <person name="Martin F."/>
            <person name="Silar P."/>
            <person name="Natvig D."/>
            <person name="Lalanne C."/>
            <person name="Gautier V."/>
            <person name="Ament-Velasquez S.L."/>
            <person name="Kruys A."/>
            <person name="Hutchinson M.I."/>
            <person name="Powell A.J."/>
            <person name="Barry K."/>
            <person name="Miller A.N."/>
            <person name="Grigoriev I.V."/>
            <person name="Debuchy R."/>
            <person name="Gladieux P."/>
            <person name="Thoren M.H."/>
            <person name="Johannesson H."/>
        </authorList>
    </citation>
    <scope>NUCLEOTIDE SEQUENCE</scope>
    <source>
        <strain evidence="2">SMH4131-1</strain>
    </source>
</reference>
<feature type="compositionally biased region" description="Pro residues" evidence="1">
    <location>
        <begin position="1"/>
        <end position="22"/>
    </location>
</feature>
<name>A0AAE0MAD5_9PEZI</name>
<reference evidence="2" key="1">
    <citation type="journal article" date="2023" name="Mol. Phylogenet. Evol.">
        <title>Genome-scale phylogeny and comparative genomics of the fungal order Sordariales.</title>
        <authorList>
            <person name="Hensen N."/>
            <person name="Bonometti L."/>
            <person name="Westerberg I."/>
            <person name="Brannstrom I.O."/>
            <person name="Guillou S."/>
            <person name="Cros-Aarteil S."/>
            <person name="Calhoun S."/>
            <person name="Haridas S."/>
            <person name="Kuo A."/>
            <person name="Mondo S."/>
            <person name="Pangilinan J."/>
            <person name="Riley R."/>
            <person name="LaButti K."/>
            <person name="Andreopoulos B."/>
            <person name="Lipzen A."/>
            <person name="Chen C."/>
            <person name="Yan M."/>
            <person name="Daum C."/>
            <person name="Ng V."/>
            <person name="Clum A."/>
            <person name="Steindorff A."/>
            <person name="Ohm R.A."/>
            <person name="Martin F."/>
            <person name="Silar P."/>
            <person name="Natvig D.O."/>
            <person name="Lalanne C."/>
            <person name="Gautier V."/>
            <person name="Ament-Velasquez S.L."/>
            <person name="Kruys A."/>
            <person name="Hutchinson M.I."/>
            <person name="Powell A.J."/>
            <person name="Barry K."/>
            <person name="Miller A.N."/>
            <person name="Grigoriev I.V."/>
            <person name="Debuchy R."/>
            <person name="Gladieux P."/>
            <person name="Hiltunen Thoren M."/>
            <person name="Johannesson H."/>
        </authorList>
    </citation>
    <scope>NUCLEOTIDE SEQUENCE</scope>
    <source>
        <strain evidence="2">SMH4131-1</strain>
    </source>
</reference>
<feature type="compositionally biased region" description="Basic and acidic residues" evidence="1">
    <location>
        <begin position="37"/>
        <end position="47"/>
    </location>
</feature>
<organism evidence="2 3">
    <name type="scientific">Cercophora scortea</name>
    <dbReference type="NCBI Taxonomy" id="314031"/>
    <lineage>
        <taxon>Eukaryota</taxon>
        <taxon>Fungi</taxon>
        <taxon>Dikarya</taxon>
        <taxon>Ascomycota</taxon>
        <taxon>Pezizomycotina</taxon>
        <taxon>Sordariomycetes</taxon>
        <taxon>Sordariomycetidae</taxon>
        <taxon>Sordariales</taxon>
        <taxon>Lasiosphaeriaceae</taxon>
        <taxon>Cercophora</taxon>
    </lineage>
</organism>
<evidence type="ECO:0000313" key="2">
    <source>
        <dbReference type="EMBL" id="KAK3324423.1"/>
    </source>
</evidence>
<dbReference type="AlphaFoldDB" id="A0AAE0MAD5"/>
<gene>
    <name evidence="2" type="ORF">B0T19DRAFT_402655</name>
</gene>
<feature type="compositionally biased region" description="Low complexity" evidence="1">
    <location>
        <begin position="69"/>
        <end position="81"/>
    </location>
</feature>
<protein>
    <submittedName>
        <fullName evidence="2">Uncharacterized protein</fullName>
    </submittedName>
</protein>
<accession>A0AAE0MAD5</accession>
<dbReference type="Proteomes" id="UP001286456">
    <property type="component" value="Unassembled WGS sequence"/>
</dbReference>
<comment type="caution">
    <text evidence="2">The sequence shown here is derived from an EMBL/GenBank/DDBJ whole genome shotgun (WGS) entry which is preliminary data.</text>
</comment>
<dbReference type="EMBL" id="JAUEPO010000004">
    <property type="protein sequence ID" value="KAK3324423.1"/>
    <property type="molecule type" value="Genomic_DNA"/>
</dbReference>
<evidence type="ECO:0000256" key="1">
    <source>
        <dbReference type="SAM" id="MobiDB-lite"/>
    </source>
</evidence>